<protein>
    <recommendedName>
        <fullName evidence="4">DUF1772 domain-containing protein</fullName>
    </recommendedName>
</protein>
<proteinExistence type="predicted"/>
<keyword evidence="3" id="KW-1185">Reference proteome</keyword>
<dbReference type="AlphaFoldDB" id="B0C3V4"/>
<feature type="transmembrane region" description="Helical" evidence="1">
    <location>
        <begin position="85"/>
        <end position="107"/>
    </location>
</feature>
<gene>
    <name evidence="2" type="ordered locus">AM1_6109</name>
</gene>
<name>B0C3V4_ACAM1</name>
<organism evidence="2 3">
    <name type="scientific">Acaryochloris marina (strain MBIC 11017)</name>
    <dbReference type="NCBI Taxonomy" id="329726"/>
    <lineage>
        <taxon>Bacteria</taxon>
        <taxon>Bacillati</taxon>
        <taxon>Cyanobacteriota</taxon>
        <taxon>Cyanophyceae</taxon>
        <taxon>Acaryochloridales</taxon>
        <taxon>Acaryochloridaceae</taxon>
        <taxon>Acaryochloris</taxon>
    </lineage>
</organism>
<dbReference type="HOGENOM" id="CLU_111152_2_2_3"/>
<evidence type="ECO:0000313" key="2">
    <source>
        <dbReference type="EMBL" id="ABW31041.1"/>
    </source>
</evidence>
<dbReference type="EMBL" id="CP000828">
    <property type="protein sequence ID" value="ABW31041.1"/>
    <property type="molecule type" value="Genomic_DNA"/>
</dbReference>
<dbReference type="KEGG" id="amr:AM1_6109"/>
<dbReference type="InterPro" id="IPR013901">
    <property type="entry name" value="Anthrone_oxy"/>
</dbReference>
<keyword evidence="1" id="KW-0812">Transmembrane</keyword>
<feature type="transmembrane region" description="Helical" evidence="1">
    <location>
        <begin position="142"/>
        <end position="163"/>
    </location>
</feature>
<accession>B0C3V4</accession>
<keyword evidence="1" id="KW-0472">Membrane</keyword>
<feature type="transmembrane region" description="Helical" evidence="1">
    <location>
        <begin position="58"/>
        <end position="79"/>
    </location>
</feature>
<evidence type="ECO:0008006" key="4">
    <source>
        <dbReference type="Google" id="ProtNLM"/>
    </source>
</evidence>
<dbReference type="eggNOG" id="COG5500">
    <property type="taxonomic scope" value="Bacteria"/>
</dbReference>
<sequence length="166" mass="18822">MTEHIFFLTLEVAVICCGLVSGFFLTFSDFLMRSLYLAKVEAGIEVMQIINREVWRSIYIFLLWGMAPFAIVLAGYAYWNITGPAMIWVMIGSALYVFGVLVISYGFNIPMNNRLDAMEYSGTEAATYWKDTYVSRWVLWNYIRAITTGGAAICFLVACILIAQLQ</sequence>
<feature type="transmembrane region" description="Helical" evidence="1">
    <location>
        <begin position="6"/>
        <end position="27"/>
    </location>
</feature>
<evidence type="ECO:0000313" key="3">
    <source>
        <dbReference type="Proteomes" id="UP000000268"/>
    </source>
</evidence>
<dbReference type="Proteomes" id="UP000000268">
    <property type="component" value="Chromosome"/>
</dbReference>
<dbReference type="Pfam" id="PF08592">
    <property type="entry name" value="Anthrone_oxy"/>
    <property type="match status" value="1"/>
</dbReference>
<dbReference type="RefSeq" id="WP_012166237.1">
    <property type="nucleotide sequence ID" value="NC_009925.1"/>
</dbReference>
<dbReference type="STRING" id="329726.AM1_6109"/>
<evidence type="ECO:0000256" key="1">
    <source>
        <dbReference type="SAM" id="Phobius"/>
    </source>
</evidence>
<dbReference type="OrthoDB" id="428263at2"/>
<reference evidence="2 3" key="1">
    <citation type="journal article" date="2008" name="Proc. Natl. Acad. Sci. U.S.A.">
        <title>Niche adaptation and genome expansion in the chlorophyll d-producing cyanobacterium Acaryochloris marina.</title>
        <authorList>
            <person name="Swingley W.D."/>
            <person name="Chen M."/>
            <person name="Cheung P.C."/>
            <person name="Conrad A.L."/>
            <person name="Dejesa L.C."/>
            <person name="Hao J."/>
            <person name="Honchak B.M."/>
            <person name="Karbach L.E."/>
            <person name="Kurdoglu A."/>
            <person name="Lahiri S."/>
            <person name="Mastrian S.D."/>
            <person name="Miyashita H."/>
            <person name="Page L."/>
            <person name="Ramakrishna P."/>
            <person name="Satoh S."/>
            <person name="Sattley W.M."/>
            <person name="Shimada Y."/>
            <person name="Taylor H.L."/>
            <person name="Tomo T."/>
            <person name="Tsuchiya T."/>
            <person name="Wang Z.T."/>
            <person name="Raymond J."/>
            <person name="Mimuro M."/>
            <person name="Blankenship R.E."/>
            <person name="Touchman J.W."/>
        </authorList>
    </citation>
    <scope>NUCLEOTIDE SEQUENCE [LARGE SCALE GENOMIC DNA]</scope>
    <source>
        <strain evidence="3">MBIC 11017</strain>
    </source>
</reference>
<keyword evidence="1" id="KW-1133">Transmembrane helix</keyword>